<feature type="region of interest" description="Disordered" evidence="1">
    <location>
        <begin position="131"/>
        <end position="151"/>
    </location>
</feature>
<sequence>MFCPLQNLLNETNTYKESYTEPDNQDQAADDKDIVLDDVDHLKESTTVIDTNVETVEGVSEIVADGEMKINSDAHQVKNLHKQASDGGFSTDVAHSSGGFDEVMTVDSAKTVLDGSSAAGDSGAFAIVAPESSNADSTSREGITGGSSTQRVVPSQIVSDELVSDYRLCAW</sequence>
<proteinExistence type="predicted"/>
<name>A0A1R3L7M4_ASPOF</name>
<dbReference type="EMBL" id="KV863330">
    <property type="protein sequence ID" value="ONK55628.1"/>
    <property type="molecule type" value="Genomic_DNA"/>
</dbReference>
<evidence type="ECO:0000313" key="3">
    <source>
        <dbReference type="Proteomes" id="UP000243459"/>
    </source>
</evidence>
<organism evidence="2 3">
    <name type="scientific">Asparagus officinalis</name>
    <name type="common">Garden asparagus</name>
    <dbReference type="NCBI Taxonomy" id="4686"/>
    <lineage>
        <taxon>Eukaryota</taxon>
        <taxon>Viridiplantae</taxon>
        <taxon>Streptophyta</taxon>
        <taxon>Embryophyta</taxon>
        <taxon>Tracheophyta</taxon>
        <taxon>Spermatophyta</taxon>
        <taxon>Magnoliopsida</taxon>
        <taxon>Liliopsida</taxon>
        <taxon>Asparagales</taxon>
        <taxon>Asparagaceae</taxon>
        <taxon>Asparagoideae</taxon>
        <taxon>Asparagus</taxon>
    </lineage>
</organism>
<gene>
    <name evidence="2" type="ORF">A4U43_UnF680</name>
</gene>
<evidence type="ECO:0000313" key="2">
    <source>
        <dbReference type="EMBL" id="ONK55628.1"/>
    </source>
</evidence>
<keyword evidence="3" id="KW-1185">Reference proteome</keyword>
<protein>
    <submittedName>
        <fullName evidence="2">Uncharacterized protein</fullName>
    </submittedName>
</protein>
<evidence type="ECO:0000256" key="1">
    <source>
        <dbReference type="SAM" id="MobiDB-lite"/>
    </source>
</evidence>
<reference evidence="3" key="1">
    <citation type="journal article" date="2017" name="Nat. Commun.">
        <title>The asparagus genome sheds light on the origin and evolution of a young Y chromosome.</title>
        <authorList>
            <person name="Harkess A."/>
            <person name="Zhou J."/>
            <person name="Xu C."/>
            <person name="Bowers J.E."/>
            <person name="Van der Hulst R."/>
            <person name="Ayyampalayam S."/>
            <person name="Mercati F."/>
            <person name="Riccardi P."/>
            <person name="McKain M.R."/>
            <person name="Kakrana A."/>
            <person name="Tang H."/>
            <person name="Ray J."/>
            <person name="Groenendijk J."/>
            <person name="Arikit S."/>
            <person name="Mathioni S.M."/>
            <person name="Nakano M."/>
            <person name="Shan H."/>
            <person name="Telgmann-Rauber A."/>
            <person name="Kanno A."/>
            <person name="Yue Z."/>
            <person name="Chen H."/>
            <person name="Li W."/>
            <person name="Chen Y."/>
            <person name="Xu X."/>
            <person name="Zhang Y."/>
            <person name="Luo S."/>
            <person name="Chen H."/>
            <person name="Gao J."/>
            <person name="Mao Z."/>
            <person name="Pires J.C."/>
            <person name="Luo M."/>
            <person name="Kudrna D."/>
            <person name="Wing R.A."/>
            <person name="Meyers B.C."/>
            <person name="Yi K."/>
            <person name="Kong H."/>
            <person name="Lavrijsen P."/>
            <person name="Sunseri F."/>
            <person name="Falavigna A."/>
            <person name="Ye Y."/>
            <person name="Leebens-Mack J.H."/>
            <person name="Chen G."/>
        </authorList>
    </citation>
    <scope>NUCLEOTIDE SEQUENCE [LARGE SCALE GENOMIC DNA]</scope>
    <source>
        <strain evidence="3">cv. DH0086</strain>
    </source>
</reference>
<dbReference type="Proteomes" id="UP000243459">
    <property type="component" value="Unassembled WGS sequence"/>
</dbReference>
<dbReference type="AlphaFoldDB" id="A0A1R3L7M4"/>
<dbReference type="Gramene" id="ONK55628">
    <property type="protein sequence ID" value="ONK55628"/>
    <property type="gene ID" value="A4U43_UnF680"/>
</dbReference>
<accession>A0A1R3L7M4</accession>